<dbReference type="AlphaFoldDB" id="A0A9D4L452"/>
<sequence>MDTCEVWSGDALFANDITKPCVTFKRTRQVLTRRFIHPTGLLIGTRRIHLRMSLLKNNATSIS</sequence>
<protein>
    <submittedName>
        <fullName evidence="1">Uncharacterized protein</fullName>
    </submittedName>
</protein>
<reference evidence="1" key="1">
    <citation type="journal article" date="2019" name="bioRxiv">
        <title>The Genome of the Zebra Mussel, Dreissena polymorpha: A Resource for Invasive Species Research.</title>
        <authorList>
            <person name="McCartney M.A."/>
            <person name="Auch B."/>
            <person name="Kono T."/>
            <person name="Mallez S."/>
            <person name="Zhang Y."/>
            <person name="Obille A."/>
            <person name="Becker A."/>
            <person name="Abrahante J.E."/>
            <person name="Garbe J."/>
            <person name="Badalamenti J.P."/>
            <person name="Herman A."/>
            <person name="Mangelson H."/>
            <person name="Liachko I."/>
            <person name="Sullivan S."/>
            <person name="Sone E.D."/>
            <person name="Koren S."/>
            <person name="Silverstein K.A.T."/>
            <person name="Beckman K.B."/>
            <person name="Gohl D.M."/>
        </authorList>
    </citation>
    <scope>NUCLEOTIDE SEQUENCE</scope>
    <source>
        <strain evidence="1">Duluth1</strain>
        <tissue evidence="1">Whole animal</tissue>
    </source>
</reference>
<comment type="caution">
    <text evidence="1">The sequence shown here is derived from an EMBL/GenBank/DDBJ whole genome shotgun (WGS) entry which is preliminary data.</text>
</comment>
<accession>A0A9D4L452</accession>
<dbReference type="Proteomes" id="UP000828390">
    <property type="component" value="Unassembled WGS sequence"/>
</dbReference>
<organism evidence="1 2">
    <name type="scientific">Dreissena polymorpha</name>
    <name type="common">Zebra mussel</name>
    <name type="synonym">Mytilus polymorpha</name>
    <dbReference type="NCBI Taxonomy" id="45954"/>
    <lineage>
        <taxon>Eukaryota</taxon>
        <taxon>Metazoa</taxon>
        <taxon>Spiralia</taxon>
        <taxon>Lophotrochozoa</taxon>
        <taxon>Mollusca</taxon>
        <taxon>Bivalvia</taxon>
        <taxon>Autobranchia</taxon>
        <taxon>Heteroconchia</taxon>
        <taxon>Euheterodonta</taxon>
        <taxon>Imparidentia</taxon>
        <taxon>Neoheterodontei</taxon>
        <taxon>Myida</taxon>
        <taxon>Dreissenoidea</taxon>
        <taxon>Dreissenidae</taxon>
        <taxon>Dreissena</taxon>
    </lineage>
</organism>
<proteinExistence type="predicted"/>
<reference evidence="1" key="2">
    <citation type="submission" date="2020-11" db="EMBL/GenBank/DDBJ databases">
        <authorList>
            <person name="McCartney M.A."/>
            <person name="Auch B."/>
            <person name="Kono T."/>
            <person name="Mallez S."/>
            <person name="Becker A."/>
            <person name="Gohl D.M."/>
            <person name="Silverstein K.A.T."/>
            <person name="Koren S."/>
            <person name="Bechman K.B."/>
            <person name="Herman A."/>
            <person name="Abrahante J.E."/>
            <person name="Garbe J."/>
        </authorList>
    </citation>
    <scope>NUCLEOTIDE SEQUENCE</scope>
    <source>
        <strain evidence="1">Duluth1</strain>
        <tissue evidence="1">Whole animal</tissue>
    </source>
</reference>
<evidence type="ECO:0000313" key="1">
    <source>
        <dbReference type="EMBL" id="KAH3850136.1"/>
    </source>
</evidence>
<dbReference type="EMBL" id="JAIWYP010000003">
    <property type="protein sequence ID" value="KAH3850136.1"/>
    <property type="molecule type" value="Genomic_DNA"/>
</dbReference>
<name>A0A9D4L452_DREPO</name>
<evidence type="ECO:0000313" key="2">
    <source>
        <dbReference type="Proteomes" id="UP000828390"/>
    </source>
</evidence>
<gene>
    <name evidence="1" type="ORF">DPMN_092542</name>
</gene>
<keyword evidence="2" id="KW-1185">Reference proteome</keyword>